<organism evidence="2 3">
    <name type="scientific">Anabaena subtropica FACHB-260</name>
    <dbReference type="NCBI Taxonomy" id="2692884"/>
    <lineage>
        <taxon>Bacteria</taxon>
        <taxon>Bacillati</taxon>
        <taxon>Cyanobacteriota</taxon>
        <taxon>Cyanophyceae</taxon>
        <taxon>Nostocales</taxon>
        <taxon>Nostocaceae</taxon>
        <taxon>Anabaena</taxon>
    </lineage>
</organism>
<dbReference type="RefSeq" id="WP_190409586.1">
    <property type="nucleotide sequence ID" value="NZ_JACJRF010000079.1"/>
</dbReference>
<sequence>MTTSIAIAEKITTLRQVEEKLGLTLSGNSQFFTEWMVDLPALNEAEQARLEQVRQNYLYQISDGSLLEETIKMVVLSPLLELAGFYQAPYRFKTEVSVEIEAQGNNDEILRGRIDALILQGKLWIVLIESKKTTFDLELAIPQTLAYMAIHPQPEQPLYGMITNGSSYLFVKTLGKQYGTSDLFATRSQYLNNLAGVLKILKHLGKLITES</sequence>
<protein>
    <recommendedName>
        <fullName evidence="1">Restriction endonuclease type I HsdR N-terminal domain-containing protein</fullName>
    </recommendedName>
</protein>
<evidence type="ECO:0000313" key="2">
    <source>
        <dbReference type="EMBL" id="MBD2347183.1"/>
    </source>
</evidence>
<proteinExistence type="predicted"/>
<accession>A0ABR8CW69</accession>
<name>A0ABR8CW69_9NOST</name>
<dbReference type="InterPro" id="IPR007409">
    <property type="entry name" value="Restrct_endonuc_type1_HsdR_N"/>
</dbReference>
<keyword evidence="3" id="KW-1185">Reference proteome</keyword>
<dbReference type="Proteomes" id="UP000607281">
    <property type="component" value="Unassembled WGS sequence"/>
</dbReference>
<reference evidence="2 3" key="1">
    <citation type="journal article" date="2020" name="ISME J.">
        <title>Comparative genomics reveals insights into cyanobacterial evolution and habitat adaptation.</title>
        <authorList>
            <person name="Chen M.Y."/>
            <person name="Teng W.K."/>
            <person name="Zhao L."/>
            <person name="Hu C.X."/>
            <person name="Zhou Y.K."/>
            <person name="Han B.P."/>
            <person name="Song L.R."/>
            <person name="Shu W.S."/>
        </authorList>
    </citation>
    <scope>NUCLEOTIDE SEQUENCE [LARGE SCALE GENOMIC DNA]</scope>
    <source>
        <strain evidence="2 3">FACHB-260</strain>
    </source>
</reference>
<feature type="domain" description="Restriction endonuclease type I HsdR N-terminal" evidence="1">
    <location>
        <begin position="46"/>
        <end position="176"/>
    </location>
</feature>
<evidence type="ECO:0000259" key="1">
    <source>
        <dbReference type="Pfam" id="PF04313"/>
    </source>
</evidence>
<dbReference type="Pfam" id="PF04313">
    <property type="entry name" value="HSDR_N"/>
    <property type="match status" value="1"/>
</dbReference>
<evidence type="ECO:0000313" key="3">
    <source>
        <dbReference type="Proteomes" id="UP000607281"/>
    </source>
</evidence>
<dbReference type="EMBL" id="JACJRF010000079">
    <property type="protein sequence ID" value="MBD2347183.1"/>
    <property type="molecule type" value="Genomic_DNA"/>
</dbReference>
<comment type="caution">
    <text evidence="2">The sequence shown here is derived from an EMBL/GenBank/DDBJ whole genome shotgun (WGS) entry which is preliminary data.</text>
</comment>
<gene>
    <name evidence="2" type="ORF">H6G18_24070</name>
</gene>